<dbReference type="PANTHER" id="PTHR37820:SF1">
    <property type="entry name" value="CELL DIVISION PROTEIN FTSQ"/>
    <property type="match status" value="1"/>
</dbReference>
<keyword evidence="5 9" id="KW-1133">Transmembrane helix</keyword>
<dbReference type="PROSITE" id="PS51779">
    <property type="entry name" value="POTRA"/>
    <property type="match status" value="1"/>
</dbReference>
<keyword evidence="7" id="KW-0131">Cell cycle</keyword>
<name>A0A6L9XYN8_9MICO</name>
<dbReference type="EMBL" id="JAAGWY010000002">
    <property type="protein sequence ID" value="NEN06098.1"/>
    <property type="molecule type" value="Genomic_DNA"/>
</dbReference>
<dbReference type="AlphaFoldDB" id="A0A6L9XYN8"/>
<dbReference type="InterPro" id="IPR034746">
    <property type="entry name" value="POTRA"/>
</dbReference>
<evidence type="ECO:0000256" key="7">
    <source>
        <dbReference type="ARBA" id="ARBA00023306"/>
    </source>
</evidence>
<dbReference type="InterPro" id="IPR050487">
    <property type="entry name" value="FtsQ_DivIB"/>
</dbReference>
<dbReference type="Proteomes" id="UP000474967">
    <property type="component" value="Unassembled WGS sequence"/>
</dbReference>
<feature type="domain" description="POTRA" evidence="10">
    <location>
        <begin position="202"/>
        <end position="270"/>
    </location>
</feature>
<evidence type="ECO:0000313" key="12">
    <source>
        <dbReference type="Proteomes" id="UP000474967"/>
    </source>
</evidence>
<dbReference type="GO" id="GO:0051301">
    <property type="term" value="P:cell division"/>
    <property type="evidence" value="ECO:0007669"/>
    <property type="project" value="UniProtKB-KW"/>
</dbReference>
<feature type="transmembrane region" description="Helical" evidence="9">
    <location>
        <begin position="177"/>
        <end position="198"/>
    </location>
</feature>
<dbReference type="Pfam" id="PF08478">
    <property type="entry name" value="POTRA_1"/>
    <property type="match status" value="1"/>
</dbReference>
<keyword evidence="3" id="KW-0132">Cell division</keyword>
<evidence type="ECO:0000256" key="5">
    <source>
        <dbReference type="ARBA" id="ARBA00022989"/>
    </source>
</evidence>
<feature type="compositionally biased region" description="Polar residues" evidence="8">
    <location>
        <begin position="15"/>
        <end position="28"/>
    </location>
</feature>
<proteinExistence type="predicted"/>
<dbReference type="Gene3D" id="3.10.20.310">
    <property type="entry name" value="membrane protein fhac"/>
    <property type="match status" value="1"/>
</dbReference>
<dbReference type="InterPro" id="IPR013685">
    <property type="entry name" value="POTRA_FtsQ_type"/>
</dbReference>
<comment type="subcellular location">
    <subcellularLocation>
        <location evidence="1">Membrane</location>
    </subcellularLocation>
</comment>
<evidence type="ECO:0000256" key="8">
    <source>
        <dbReference type="SAM" id="MobiDB-lite"/>
    </source>
</evidence>
<feature type="region of interest" description="Disordered" evidence="8">
    <location>
        <begin position="1"/>
        <end position="146"/>
    </location>
</feature>
<accession>A0A6L9XYN8</accession>
<dbReference type="PANTHER" id="PTHR37820">
    <property type="entry name" value="CELL DIVISION PROTEIN DIVIB"/>
    <property type="match status" value="1"/>
</dbReference>
<evidence type="ECO:0000256" key="6">
    <source>
        <dbReference type="ARBA" id="ARBA00023136"/>
    </source>
</evidence>
<evidence type="ECO:0000256" key="1">
    <source>
        <dbReference type="ARBA" id="ARBA00004370"/>
    </source>
</evidence>
<keyword evidence="12" id="KW-1185">Reference proteome</keyword>
<dbReference type="RefSeq" id="WP_163289548.1">
    <property type="nucleotide sequence ID" value="NZ_JAAGWY010000002.1"/>
</dbReference>
<evidence type="ECO:0000313" key="11">
    <source>
        <dbReference type="EMBL" id="NEN06098.1"/>
    </source>
</evidence>
<feature type="compositionally biased region" description="Low complexity" evidence="8">
    <location>
        <begin position="61"/>
        <end position="127"/>
    </location>
</feature>
<gene>
    <name evidence="11" type="ORF">G3T36_09440</name>
</gene>
<comment type="caution">
    <text evidence="11">The sequence shown here is derived from an EMBL/GenBank/DDBJ whole genome shotgun (WGS) entry which is preliminary data.</text>
</comment>
<evidence type="ECO:0000256" key="3">
    <source>
        <dbReference type="ARBA" id="ARBA00022618"/>
    </source>
</evidence>
<evidence type="ECO:0000256" key="2">
    <source>
        <dbReference type="ARBA" id="ARBA00022475"/>
    </source>
</evidence>
<sequence>MKRPQGFDRPPQPPSTSQRGTTARSSAPSRPPKATPQSNTPPVHSAADDRSTTEPIPLVGPKAPASTPSAPAGFWSGSGATASSDATASSERAGSASDSASPSAPAKSSTAPVTASVTADATATAAKRAGRGTPDDPGRSPSNRQIRTALRRARQERARIERGEVRRFTKRTRRRRMLWFGALGTAALLVVAVTLTALSPLMALRTIDVVGTSRVKASDVTAALKDQLGRPLPLVDFGAIRSDLAAFPLIRSFSVESHPPSTLVVRIVERVPVGVIAVGTTFRLVDAAKVTISTSATRPAGFPVIRASGAAGSTDAKSGFDAAVAVLQALPAHVLGSVDTITAATKDDVTFTLSGSGAKVVWGSPDQSELKAADLAAIMKSAGATSGSVFDVSSPHSVVRK</sequence>
<keyword evidence="6 9" id="KW-0472">Membrane</keyword>
<keyword evidence="2" id="KW-1003">Cell membrane</keyword>
<evidence type="ECO:0000259" key="10">
    <source>
        <dbReference type="PROSITE" id="PS51779"/>
    </source>
</evidence>
<dbReference type="GO" id="GO:0005886">
    <property type="term" value="C:plasma membrane"/>
    <property type="evidence" value="ECO:0007669"/>
    <property type="project" value="TreeGrafter"/>
</dbReference>
<organism evidence="11 12">
    <name type="scientific">Leifsonia tongyongensis</name>
    <dbReference type="NCBI Taxonomy" id="1268043"/>
    <lineage>
        <taxon>Bacteria</taxon>
        <taxon>Bacillati</taxon>
        <taxon>Actinomycetota</taxon>
        <taxon>Actinomycetes</taxon>
        <taxon>Micrococcales</taxon>
        <taxon>Microbacteriaceae</taxon>
        <taxon>Leifsonia</taxon>
    </lineage>
</organism>
<reference evidence="11 12" key="1">
    <citation type="journal article" date="2014" name="J. Microbiol.">
        <title>Diaminobutyricibacter tongyongensis gen. nov., sp. nov. and Homoserinibacter gongjuensis gen. nov., sp. nov. belong to the family Microbacteriaceae.</title>
        <authorList>
            <person name="Kim S.J."/>
            <person name="Ahn J.H."/>
            <person name="Weon H.Y."/>
            <person name="Hamada M."/>
            <person name="Suzuki K."/>
            <person name="Kwon S.W."/>
        </authorList>
    </citation>
    <scope>NUCLEOTIDE SEQUENCE [LARGE SCALE GENOMIC DNA]</scope>
    <source>
        <strain evidence="11 12">NBRC 108724</strain>
    </source>
</reference>
<evidence type="ECO:0000256" key="9">
    <source>
        <dbReference type="SAM" id="Phobius"/>
    </source>
</evidence>
<evidence type="ECO:0000256" key="4">
    <source>
        <dbReference type="ARBA" id="ARBA00022692"/>
    </source>
</evidence>
<protein>
    <submittedName>
        <fullName evidence="11">FtsQ-type POTRA domain-containing protein</fullName>
    </submittedName>
</protein>
<keyword evidence="4 9" id="KW-0812">Transmembrane</keyword>